<dbReference type="SUPFAM" id="SSF54768">
    <property type="entry name" value="dsRNA-binding domain-like"/>
    <property type="match status" value="1"/>
</dbReference>
<dbReference type="AlphaFoldDB" id="A0A8H3A3P3"/>
<comment type="caution">
    <text evidence="5">The sequence shown here is derived from an EMBL/GenBank/DDBJ whole genome shotgun (WGS) entry which is preliminary data.</text>
</comment>
<evidence type="ECO:0000256" key="1">
    <source>
        <dbReference type="PROSITE-ProRule" id="PRU00266"/>
    </source>
</evidence>
<proteinExistence type="predicted"/>
<keyword evidence="2" id="KW-0175">Coiled coil</keyword>
<reference evidence="5" key="1">
    <citation type="submission" date="2021-01" db="EMBL/GenBank/DDBJ databases">
        <authorList>
            <person name="Kaushik A."/>
        </authorList>
    </citation>
    <scope>NUCLEOTIDE SEQUENCE</scope>
    <source>
        <strain evidence="5">AG1-1C</strain>
    </source>
</reference>
<dbReference type="SMART" id="SM00358">
    <property type="entry name" value="DSRM"/>
    <property type="match status" value="1"/>
</dbReference>
<sequence length="1080" mass="119653">MSSTYSINPDDFVMKLNNLLQAQGRLNTLSWKESASGPAHGPEWTISAFINGEEYGWGTHRTKQGARHEAARKTLQALEGTLLSGGYERSSEALIVVITSMSDPAIDDERAAKAARAKALLKSRQKKKAGGTTGSPSTPALSSLRHSTVASPSQDGSSYAPSEIAEDNRSEASVNISSQAPPASKPSTPGPPQDTTKETPTAQAATPTSANNHVDASGLFSPSQPVSGFRSASSLFGGDDAPSFPSAPSPGEIALSRSELERTRRELDDVRAQLQNMENQVETGKTALKAAEQASRRAKEEAAVSEEAAKRTAEELRKANSAMEDMREDQRAAREDATAAYEVMRATETAKRQTEEELGNIRRELEKIKEDAHSERDHSSKEIERLKSELEAALSMSSQRQSTISLLVEEKSNLGAQLVYFEGLEARSQETDRQLEENKVLVEKLNTRVAELETSLRTAVSTTEELTNKEREASDRVRELERSSTQSSRTISDLQAELKDQRARVRELEEQIEADDRVEVLERRLKSMQDRSEELEEKFNKSKQSASKLKTERDALESKYNTSEEALHEVQQKVVKLQTEYDQLNTEHLALKTAHNSLESTQTDLSARLAELEQQLERAAKESQDADTAHGNTKQQLNEALALVARGANTESTLATLQAENEGLLANLAEMRPKIVELTQAKLTLGEAVEARDKSIRDYETQIKTLESDLADAQSQKDDSGKQITEAKAHASALEKQLDHEKLAISEAYAAYEELQSRLTLVEQQFKESESSKVDLRSRVEQSEDRVNRLDADLERRAREVTALLEEIETRTRETAELRNFLDKSRIDLDAANSEIVIREDELSRLRLNGTKSPTHDPATLADETMELELSTMRSRIRTLEAEVFDAHAREHALQRQVAELQDNTKRANSSTTREMEGRSANLGRGQSGIDSHRISGEPEPTRAGVGNARALTPSNSRRMNRLSALDASLPLETRRKRASAYPTAVLLPSIVNMSSELRYTANTQLEHLHARYTGTGHADITKYEWLTHQHRDTCASIVGHPPLATYLSIADGDATGRVRFEMVERMLQPCGPPPPKDDD</sequence>
<accession>A0A8H3A3P3</accession>
<dbReference type="PANTHER" id="PTHR20978:SF0">
    <property type="entry name" value="SPLICING FACTOR 3B SUBUNIT 5"/>
    <property type="match status" value="1"/>
</dbReference>
<feature type="domain" description="DRBM" evidence="4">
    <location>
        <begin position="11"/>
        <end position="80"/>
    </location>
</feature>
<feature type="region of interest" description="Disordered" evidence="3">
    <location>
        <begin position="903"/>
        <end position="953"/>
    </location>
</feature>
<dbReference type="Pfam" id="PF07189">
    <property type="entry name" value="SF3b10"/>
    <property type="match status" value="1"/>
</dbReference>
<feature type="compositionally biased region" description="Polar residues" evidence="3">
    <location>
        <begin position="220"/>
        <end position="234"/>
    </location>
</feature>
<dbReference type="InterPro" id="IPR014720">
    <property type="entry name" value="dsRBD_dom"/>
</dbReference>
<evidence type="ECO:0000313" key="6">
    <source>
        <dbReference type="Proteomes" id="UP000663846"/>
    </source>
</evidence>
<name>A0A8H3A3P3_9AGAM</name>
<dbReference type="SUPFAM" id="SSF57997">
    <property type="entry name" value="Tropomyosin"/>
    <property type="match status" value="1"/>
</dbReference>
<evidence type="ECO:0000256" key="2">
    <source>
        <dbReference type="SAM" id="Coils"/>
    </source>
</evidence>
<feature type="compositionally biased region" description="Basic and acidic residues" evidence="3">
    <location>
        <begin position="931"/>
        <end position="941"/>
    </location>
</feature>
<dbReference type="GO" id="GO:0071011">
    <property type="term" value="C:precatalytic spliceosome"/>
    <property type="evidence" value="ECO:0007669"/>
    <property type="project" value="TreeGrafter"/>
</dbReference>
<feature type="compositionally biased region" description="Basic and acidic residues" evidence="3">
    <location>
        <begin position="294"/>
        <end position="328"/>
    </location>
</feature>
<gene>
    <name evidence="5" type="ORF">RDB_LOCUS55903</name>
</gene>
<dbReference type="GO" id="GO:0003723">
    <property type="term" value="F:RNA binding"/>
    <property type="evidence" value="ECO:0007669"/>
    <property type="project" value="UniProtKB-UniRule"/>
</dbReference>
<dbReference type="Proteomes" id="UP000663846">
    <property type="component" value="Unassembled WGS sequence"/>
</dbReference>
<feature type="compositionally biased region" description="Polar residues" evidence="3">
    <location>
        <begin position="483"/>
        <end position="493"/>
    </location>
</feature>
<dbReference type="GO" id="GO:0000398">
    <property type="term" value="P:mRNA splicing, via spliceosome"/>
    <property type="evidence" value="ECO:0007669"/>
    <property type="project" value="TreeGrafter"/>
</dbReference>
<evidence type="ECO:0000313" key="5">
    <source>
        <dbReference type="EMBL" id="CAE6401291.1"/>
    </source>
</evidence>
<feature type="coiled-coil region" evidence="2">
    <location>
        <begin position="696"/>
        <end position="811"/>
    </location>
</feature>
<dbReference type="InterPro" id="IPR009846">
    <property type="entry name" value="SF3b5/RDS3-10"/>
</dbReference>
<feature type="region of interest" description="Disordered" evidence="3">
    <location>
        <begin position="283"/>
        <end position="328"/>
    </location>
</feature>
<dbReference type="PANTHER" id="PTHR20978">
    <property type="entry name" value="SPLICING FACTOR 3B SUBUNIT 5"/>
    <property type="match status" value="1"/>
</dbReference>
<dbReference type="Gene3D" id="3.30.160.20">
    <property type="match status" value="1"/>
</dbReference>
<feature type="compositionally biased region" description="Low complexity" evidence="3">
    <location>
        <begin position="198"/>
        <end position="210"/>
    </location>
</feature>
<evidence type="ECO:0000259" key="4">
    <source>
        <dbReference type="PROSITE" id="PS50137"/>
    </source>
</evidence>
<dbReference type="GO" id="GO:0005686">
    <property type="term" value="C:U2 snRNP"/>
    <property type="evidence" value="ECO:0007669"/>
    <property type="project" value="TreeGrafter"/>
</dbReference>
<evidence type="ECO:0000256" key="3">
    <source>
        <dbReference type="SAM" id="MobiDB-lite"/>
    </source>
</evidence>
<feature type="region of interest" description="Disordered" evidence="3">
    <location>
        <begin position="460"/>
        <end position="494"/>
    </location>
</feature>
<dbReference type="PROSITE" id="PS50137">
    <property type="entry name" value="DS_RBD"/>
    <property type="match status" value="1"/>
</dbReference>
<protein>
    <recommendedName>
        <fullName evidence="4">DRBM domain-containing protein</fullName>
    </recommendedName>
</protein>
<feature type="compositionally biased region" description="Basic and acidic residues" evidence="3">
    <location>
        <begin position="466"/>
        <end position="482"/>
    </location>
</feature>
<dbReference type="EMBL" id="CAJMWS010000303">
    <property type="protein sequence ID" value="CAE6401291.1"/>
    <property type="molecule type" value="Genomic_DNA"/>
</dbReference>
<feature type="compositionally biased region" description="Low complexity" evidence="3">
    <location>
        <begin position="241"/>
        <end position="250"/>
    </location>
</feature>
<feature type="compositionally biased region" description="Basic and acidic residues" evidence="3">
    <location>
        <begin position="258"/>
        <end position="267"/>
    </location>
</feature>
<feature type="compositionally biased region" description="Polar residues" evidence="3">
    <location>
        <begin position="134"/>
        <end position="160"/>
    </location>
</feature>
<organism evidence="5 6">
    <name type="scientific">Rhizoctonia solani</name>
    <dbReference type="NCBI Taxonomy" id="456999"/>
    <lineage>
        <taxon>Eukaryota</taxon>
        <taxon>Fungi</taxon>
        <taxon>Dikarya</taxon>
        <taxon>Basidiomycota</taxon>
        <taxon>Agaricomycotina</taxon>
        <taxon>Agaricomycetes</taxon>
        <taxon>Cantharellales</taxon>
        <taxon>Ceratobasidiaceae</taxon>
        <taxon>Rhizoctonia</taxon>
    </lineage>
</organism>
<dbReference type="Gene3D" id="1.10.287.1490">
    <property type="match status" value="1"/>
</dbReference>
<feature type="compositionally biased region" description="Basic residues" evidence="3">
    <location>
        <begin position="117"/>
        <end position="129"/>
    </location>
</feature>
<keyword evidence="1" id="KW-0694">RNA-binding</keyword>
<dbReference type="Gene3D" id="1.20.5.4090">
    <property type="match status" value="1"/>
</dbReference>
<feature type="region of interest" description="Disordered" evidence="3">
    <location>
        <begin position="117"/>
        <end position="267"/>
    </location>
</feature>
<dbReference type="Pfam" id="PF00035">
    <property type="entry name" value="dsrm"/>
    <property type="match status" value="1"/>
</dbReference>